<reference evidence="1" key="1">
    <citation type="journal article" date="2015" name="Nature">
        <title>Complex archaea that bridge the gap between prokaryotes and eukaryotes.</title>
        <authorList>
            <person name="Spang A."/>
            <person name="Saw J.H."/>
            <person name="Jorgensen S.L."/>
            <person name="Zaremba-Niedzwiedzka K."/>
            <person name="Martijn J."/>
            <person name="Lind A.E."/>
            <person name="van Eijk R."/>
            <person name="Schleper C."/>
            <person name="Guy L."/>
            <person name="Ettema T.J."/>
        </authorList>
    </citation>
    <scope>NUCLEOTIDE SEQUENCE</scope>
</reference>
<proteinExistence type="predicted"/>
<comment type="caution">
    <text evidence="1">The sequence shown here is derived from an EMBL/GenBank/DDBJ whole genome shotgun (WGS) entry which is preliminary data.</text>
</comment>
<evidence type="ECO:0000313" key="1">
    <source>
        <dbReference type="EMBL" id="KKN35465.1"/>
    </source>
</evidence>
<accession>A0A0F9PV18</accession>
<sequence>MKTNILVQYQGGGYDSCFWERNYFYIDKQGTFYDIHSSGRAGIDNLKGALALIERDETHTYIYDLSNKQDIKAFSKETHPVHISGVLQWFNDNEDIEFFAVCSACGYGIDSCDDMMIEDKDLFCIECYSIGECQCCESYVGADSMIAVDQSEHYGFDYVCTDCKEYHDEEREAVNIKDIRWQAFCTGTPDMFSGELREQRLQTNGGL</sequence>
<dbReference type="EMBL" id="LAZR01002036">
    <property type="protein sequence ID" value="KKN35465.1"/>
    <property type="molecule type" value="Genomic_DNA"/>
</dbReference>
<dbReference type="AlphaFoldDB" id="A0A0F9PV18"/>
<protein>
    <submittedName>
        <fullName evidence="1">Uncharacterized protein</fullName>
    </submittedName>
</protein>
<organism evidence="1">
    <name type="scientific">marine sediment metagenome</name>
    <dbReference type="NCBI Taxonomy" id="412755"/>
    <lineage>
        <taxon>unclassified sequences</taxon>
        <taxon>metagenomes</taxon>
        <taxon>ecological metagenomes</taxon>
    </lineage>
</organism>
<name>A0A0F9PV18_9ZZZZ</name>
<gene>
    <name evidence="1" type="ORF">LCGC14_0783170</name>
</gene>